<organism evidence="1 2">
    <name type="scientific">Psophocarpus tetragonolobus</name>
    <name type="common">Winged bean</name>
    <name type="synonym">Dolichos tetragonolobus</name>
    <dbReference type="NCBI Taxonomy" id="3891"/>
    <lineage>
        <taxon>Eukaryota</taxon>
        <taxon>Viridiplantae</taxon>
        <taxon>Streptophyta</taxon>
        <taxon>Embryophyta</taxon>
        <taxon>Tracheophyta</taxon>
        <taxon>Spermatophyta</taxon>
        <taxon>Magnoliopsida</taxon>
        <taxon>eudicotyledons</taxon>
        <taxon>Gunneridae</taxon>
        <taxon>Pentapetalae</taxon>
        <taxon>rosids</taxon>
        <taxon>fabids</taxon>
        <taxon>Fabales</taxon>
        <taxon>Fabaceae</taxon>
        <taxon>Papilionoideae</taxon>
        <taxon>50 kb inversion clade</taxon>
        <taxon>NPAAA clade</taxon>
        <taxon>indigoferoid/millettioid clade</taxon>
        <taxon>Phaseoleae</taxon>
        <taxon>Psophocarpus</taxon>
    </lineage>
</organism>
<sequence>MEMANIMKFLLELPLYFGISYSGIRAMGHTIGKRVWRDCGRSKDGAERGVRTEMMGDERIRVVLKVGRCMKQKDKAESYTQFVMWRKFWPKVI</sequence>
<evidence type="ECO:0000313" key="1">
    <source>
        <dbReference type="EMBL" id="KAK7411542.1"/>
    </source>
</evidence>
<comment type="caution">
    <text evidence="1">The sequence shown here is derived from an EMBL/GenBank/DDBJ whole genome shotgun (WGS) entry which is preliminary data.</text>
</comment>
<dbReference type="Proteomes" id="UP001386955">
    <property type="component" value="Unassembled WGS sequence"/>
</dbReference>
<dbReference type="EMBL" id="JAYMYS010000001">
    <property type="protein sequence ID" value="KAK7411542.1"/>
    <property type="molecule type" value="Genomic_DNA"/>
</dbReference>
<reference evidence="1 2" key="1">
    <citation type="submission" date="2024-01" db="EMBL/GenBank/DDBJ databases">
        <title>The genomes of 5 underutilized Papilionoideae crops provide insights into root nodulation and disease resistanc.</title>
        <authorList>
            <person name="Jiang F."/>
        </authorList>
    </citation>
    <scope>NUCLEOTIDE SEQUENCE [LARGE SCALE GENOMIC DNA]</scope>
    <source>
        <strain evidence="1">DUOXIRENSHENG_FW03</strain>
        <tissue evidence="1">Leaves</tissue>
    </source>
</reference>
<dbReference type="AlphaFoldDB" id="A0AAN9XW68"/>
<name>A0AAN9XW68_PSOTE</name>
<accession>A0AAN9XW68</accession>
<proteinExistence type="predicted"/>
<evidence type="ECO:0000313" key="2">
    <source>
        <dbReference type="Proteomes" id="UP001386955"/>
    </source>
</evidence>
<protein>
    <submittedName>
        <fullName evidence="1">Uncharacterized protein</fullName>
    </submittedName>
</protein>
<gene>
    <name evidence="1" type="ORF">VNO78_02976</name>
</gene>
<keyword evidence="2" id="KW-1185">Reference proteome</keyword>